<evidence type="ECO:0000313" key="1">
    <source>
        <dbReference type="EMBL" id="BAN75339.1"/>
    </source>
</evidence>
<dbReference type="EMBL" id="AP012544">
    <property type="protein sequence ID" value="BAN75339.1"/>
    <property type="molecule type" value="Genomic_DNA"/>
</dbReference>
<name>A0AAD1AQU2_LACCA</name>
<gene>
    <name evidence="1" type="ORF">LBCZ_2171</name>
</gene>
<proteinExistence type="predicted"/>
<protein>
    <submittedName>
        <fullName evidence="1">Uncharacterized protein</fullName>
    </submittedName>
</protein>
<sequence>MSGSMKTNDLVSLYVAFVEGSGGKKRPVLVRSVTETRVTGFKITTKYANKSAFIRRQYYQIQDWQVVGLRQPSWIDIGRLYSFPKHGLHFKEIGHLTPRDQIDLDRFNTRFKEAQEKRSNR</sequence>
<organism evidence="1 2">
    <name type="scientific">Lacticaseibacillus casei DSM 20011 = JCM 1134 = ATCC 393</name>
    <dbReference type="NCBI Taxonomy" id="1423732"/>
    <lineage>
        <taxon>Bacteria</taxon>
        <taxon>Bacillati</taxon>
        <taxon>Bacillota</taxon>
        <taxon>Bacilli</taxon>
        <taxon>Lactobacillales</taxon>
        <taxon>Lactobacillaceae</taxon>
        <taxon>Lacticaseibacillus</taxon>
    </lineage>
</organism>
<accession>A0AAD1AQU2</accession>
<dbReference type="Proteomes" id="UP000015560">
    <property type="component" value="Chromosome"/>
</dbReference>
<dbReference type="AlphaFoldDB" id="A0AAD1AQU2"/>
<evidence type="ECO:0000313" key="2">
    <source>
        <dbReference type="Proteomes" id="UP000015560"/>
    </source>
</evidence>
<reference evidence="1 2" key="1">
    <citation type="journal article" date="2013" name="PLoS ONE">
        <title>Genomic Adaptation of the Lactobacillus casei Group.</title>
        <authorList>
            <person name="Toh H."/>
            <person name="Oshima K."/>
            <person name="Nakano A."/>
            <person name="Takahata M."/>
            <person name="Murakami M."/>
            <person name="Takaki T."/>
            <person name="Nishiyama H."/>
            <person name="Igimi S."/>
            <person name="Hattori M."/>
            <person name="Morita H."/>
        </authorList>
    </citation>
    <scope>NUCLEOTIDE SEQUENCE [LARGE SCALE GENOMIC DNA]</scope>
    <source>
        <strain evidence="1 2">ATCC 393</strain>
    </source>
</reference>
<dbReference type="SUPFAM" id="SSF50118">
    <property type="entry name" value="Cell growth inhibitor/plasmid maintenance toxic component"/>
    <property type="match status" value="1"/>
</dbReference>